<keyword evidence="1" id="KW-0449">Lipoprotein</keyword>
<reference evidence="1 2" key="1">
    <citation type="journal article" date="2002" name="Nucleic Acids Res.">
        <title>The complete genomic sequence of Mycoplasma penetrans, an intracellular bacterial pathogen in humans.</title>
        <authorList>
            <person name="Sasaki Y."/>
            <person name="Ishikawa J."/>
            <person name="Yamashita A."/>
            <person name="Oshima K."/>
            <person name="Kenri T."/>
            <person name="Furuya K."/>
            <person name="Yoshino C."/>
            <person name="Horino A."/>
            <person name="Shiba T."/>
            <person name="Sasaki T."/>
            <person name="Hattori M."/>
        </authorList>
    </citation>
    <scope>NUCLEOTIDE SEQUENCE [LARGE SCALE GENOMIC DNA]</scope>
    <source>
        <strain evidence="1 2">HF-2</strain>
    </source>
</reference>
<dbReference type="Pfam" id="PF07668">
    <property type="entry name" value="MpPF1"/>
    <property type="match status" value="2"/>
</dbReference>
<accession>Q8EV65</accession>
<name>Q8EV65_MALP2</name>
<sequence>MQISVSGTDVRTTNTTINFNYNIGINSQSSLPQLTSTPRGSSSEAKDPNKILVKLGYAEIASNKEITLNQEVLQEEFGIYNVEFSNASISPSKNTQNGYSGVYTITLDVTPITNKGFVWEDGSSNTKKISFDTNVDVALITPAINKTINLTGSLTRIFDVNTPASYRKSTDIMIAQDIHANLEKYFSNGNDIKTVNNLTIDASGSFPSVSSWTGLAYANWSSNVKHSTVYASSLPQINITSLNDLKTKWDSQGLQNILLESGLKFSNSTFTIQNLLGFTDGDLVHMNIFVESGYGEDFTVDLQIPVSDINLTIPGLRVTANGENVQYLLIDTTNFTYNIGIDDTVNFVKPKTGVTSLSSANKNKVNEALVSLGFATRNSGSYTLNSNKISAALGVFNCTFEGVSITEDQSKPNNFTIVLRATPNVNYYWENGSRDYKELSFKVDLVSS</sequence>
<proteinExistence type="predicted"/>
<dbReference type="InterPro" id="IPR011653">
    <property type="entry name" value="Lipoprotein_p35"/>
</dbReference>
<evidence type="ECO:0000313" key="1">
    <source>
        <dbReference type="EMBL" id="BAC44495.1"/>
    </source>
</evidence>
<dbReference type="EMBL" id="BA000026">
    <property type="protein sequence ID" value="BAC44495.1"/>
    <property type="molecule type" value="Genomic_DNA"/>
</dbReference>
<evidence type="ECO:0000313" key="2">
    <source>
        <dbReference type="Proteomes" id="UP000002522"/>
    </source>
</evidence>
<dbReference type="KEGG" id="mpe:MYPE7035"/>
<organism evidence="1 2">
    <name type="scientific">Malacoplasma penetrans (strain HF-2)</name>
    <name type="common">Mycoplasma penetrans</name>
    <dbReference type="NCBI Taxonomy" id="272633"/>
    <lineage>
        <taxon>Bacteria</taxon>
        <taxon>Bacillati</taxon>
        <taxon>Mycoplasmatota</taxon>
        <taxon>Mycoplasmoidales</taxon>
        <taxon>Mycoplasmoidaceae</taxon>
        <taxon>Malacoplasma</taxon>
    </lineage>
</organism>
<dbReference type="HOGENOM" id="CLU_610869_0_0_14"/>
<protein>
    <submittedName>
        <fullName evidence="1">Signal-peptide-less P35 lipoprotein homolog</fullName>
    </submittedName>
</protein>
<keyword evidence="2" id="KW-1185">Reference proteome</keyword>
<dbReference type="InParanoid" id="Q8EV65"/>
<dbReference type="AlphaFoldDB" id="Q8EV65"/>
<dbReference type="GO" id="GO:0016020">
    <property type="term" value="C:membrane"/>
    <property type="evidence" value="ECO:0007669"/>
    <property type="project" value="InterPro"/>
</dbReference>
<dbReference type="Proteomes" id="UP000002522">
    <property type="component" value="Chromosome"/>
</dbReference>
<gene>
    <name evidence="1" type="ordered locus">MYPE7035</name>
</gene>